<comment type="subcellular location">
    <subcellularLocation>
        <location evidence="1">Endomembrane system</location>
        <topology evidence="1">Multi-pass membrane protein</topology>
    </subcellularLocation>
</comment>
<dbReference type="GeneID" id="78776670"/>
<protein>
    <recommendedName>
        <fullName evidence="9">Major facilitator superfamily (MFS) profile domain-containing protein</fullName>
    </recommendedName>
</protein>
<dbReference type="GO" id="GO:0012505">
    <property type="term" value="C:endomembrane system"/>
    <property type="evidence" value="ECO:0007669"/>
    <property type="project" value="UniProtKB-SubCell"/>
</dbReference>
<evidence type="ECO:0000256" key="5">
    <source>
        <dbReference type="ARBA" id="ARBA00023136"/>
    </source>
</evidence>
<evidence type="ECO:0000256" key="6">
    <source>
        <dbReference type="SAM" id="Phobius"/>
    </source>
</evidence>
<sequence>MNITNTTLFSKVVGPRPQGTYQGIYQMAGSFGRMVAPLLMSTTYTFFGPRVPWLILIVNFVSVIAAWIVLREKMVPFEKYEAKRIQPNV</sequence>
<accession>A0A6A5GAZ9</accession>
<dbReference type="PANTHER" id="PTHR23510">
    <property type="entry name" value="INNER MEMBRANE TRANSPORT PROTEIN YAJR"/>
    <property type="match status" value="1"/>
</dbReference>
<organism evidence="7 8">
    <name type="scientific">Caenorhabditis remanei</name>
    <name type="common">Caenorhabditis vulgaris</name>
    <dbReference type="NCBI Taxonomy" id="31234"/>
    <lineage>
        <taxon>Eukaryota</taxon>
        <taxon>Metazoa</taxon>
        <taxon>Ecdysozoa</taxon>
        <taxon>Nematoda</taxon>
        <taxon>Chromadorea</taxon>
        <taxon>Rhabditida</taxon>
        <taxon>Rhabditina</taxon>
        <taxon>Rhabditomorpha</taxon>
        <taxon>Rhabditoidea</taxon>
        <taxon>Rhabditidae</taxon>
        <taxon>Peloderinae</taxon>
        <taxon>Caenorhabditis</taxon>
    </lineage>
</organism>
<evidence type="ECO:0008006" key="9">
    <source>
        <dbReference type="Google" id="ProtNLM"/>
    </source>
</evidence>
<dbReference type="KEGG" id="crq:GCK72_018369"/>
<feature type="transmembrane region" description="Helical" evidence="6">
    <location>
        <begin position="51"/>
        <end position="70"/>
    </location>
</feature>
<dbReference type="EMBL" id="WUAV01000005">
    <property type="protein sequence ID" value="KAF1751815.1"/>
    <property type="molecule type" value="Genomic_DNA"/>
</dbReference>
<dbReference type="Gene3D" id="1.20.1250.20">
    <property type="entry name" value="MFS general substrate transporter like domains"/>
    <property type="match status" value="1"/>
</dbReference>
<keyword evidence="4 6" id="KW-1133">Transmembrane helix</keyword>
<evidence type="ECO:0000256" key="3">
    <source>
        <dbReference type="ARBA" id="ARBA00022692"/>
    </source>
</evidence>
<evidence type="ECO:0000313" key="8">
    <source>
        <dbReference type="Proteomes" id="UP000483820"/>
    </source>
</evidence>
<dbReference type="RefSeq" id="XP_053581425.1">
    <property type="nucleotide sequence ID" value="XM_053732512.1"/>
</dbReference>
<evidence type="ECO:0000256" key="2">
    <source>
        <dbReference type="ARBA" id="ARBA00022448"/>
    </source>
</evidence>
<evidence type="ECO:0000256" key="4">
    <source>
        <dbReference type="ARBA" id="ARBA00022989"/>
    </source>
</evidence>
<keyword evidence="3 6" id="KW-0812">Transmembrane</keyword>
<dbReference type="Proteomes" id="UP000483820">
    <property type="component" value="Chromosome V"/>
</dbReference>
<dbReference type="InterPro" id="IPR051068">
    <property type="entry name" value="MFS_Domain-Containing_Protein"/>
</dbReference>
<name>A0A6A5GAZ9_CAERE</name>
<dbReference type="AlphaFoldDB" id="A0A6A5GAZ9"/>
<keyword evidence="5 6" id="KW-0472">Membrane</keyword>
<dbReference type="InterPro" id="IPR036259">
    <property type="entry name" value="MFS_trans_sf"/>
</dbReference>
<dbReference type="PANTHER" id="PTHR23510:SF3">
    <property type="entry name" value="MAJOR FACILITATOR SUPERFAMILY DOMAIN-CONTAINING PROTEIN 8"/>
    <property type="match status" value="1"/>
</dbReference>
<proteinExistence type="predicted"/>
<gene>
    <name evidence="7" type="ORF">GCK72_018369</name>
</gene>
<dbReference type="GO" id="GO:0005765">
    <property type="term" value="C:lysosomal membrane"/>
    <property type="evidence" value="ECO:0007669"/>
    <property type="project" value="TreeGrafter"/>
</dbReference>
<keyword evidence="2" id="KW-0813">Transport</keyword>
<evidence type="ECO:0000313" key="7">
    <source>
        <dbReference type="EMBL" id="KAF1751815.1"/>
    </source>
</evidence>
<dbReference type="SUPFAM" id="SSF103473">
    <property type="entry name" value="MFS general substrate transporter"/>
    <property type="match status" value="1"/>
</dbReference>
<evidence type="ECO:0000256" key="1">
    <source>
        <dbReference type="ARBA" id="ARBA00004127"/>
    </source>
</evidence>
<comment type="caution">
    <text evidence="7">The sequence shown here is derived from an EMBL/GenBank/DDBJ whole genome shotgun (WGS) entry which is preliminary data.</text>
</comment>
<dbReference type="CTD" id="78776670"/>
<reference evidence="7 8" key="1">
    <citation type="submission" date="2019-12" db="EMBL/GenBank/DDBJ databases">
        <title>Chromosome-level assembly of the Caenorhabditis remanei genome.</title>
        <authorList>
            <person name="Teterina A.A."/>
            <person name="Willis J.H."/>
            <person name="Phillips P.C."/>
        </authorList>
    </citation>
    <scope>NUCLEOTIDE SEQUENCE [LARGE SCALE GENOMIC DNA]</scope>
    <source>
        <strain evidence="7 8">PX506</strain>
        <tissue evidence="7">Whole organism</tissue>
    </source>
</reference>